<feature type="domain" description="Suppressor of forked" evidence="6">
    <location>
        <begin position="217"/>
        <end position="830"/>
    </location>
</feature>
<dbReference type="AlphaFoldDB" id="A0A1L7XH04"/>
<dbReference type="Proteomes" id="UP000184330">
    <property type="component" value="Unassembled WGS sequence"/>
</dbReference>
<dbReference type="InterPro" id="IPR011990">
    <property type="entry name" value="TPR-like_helical_dom_sf"/>
</dbReference>
<evidence type="ECO:0000256" key="4">
    <source>
        <dbReference type="RuleBase" id="RU369035"/>
    </source>
</evidence>
<dbReference type="InterPro" id="IPR045243">
    <property type="entry name" value="Rna14-like"/>
</dbReference>
<dbReference type="Gene3D" id="1.25.40.10">
    <property type="entry name" value="Tetratricopeptide repeat domain"/>
    <property type="match status" value="1"/>
</dbReference>
<dbReference type="OrthoDB" id="26282at2759"/>
<feature type="region of interest" description="Disordered" evidence="5">
    <location>
        <begin position="978"/>
        <end position="1093"/>
    </location>
</feature>
<feature type="compositionally biased region" description="Polar residues" evidence="5">
    <location>
        <begin position="135"/>
        <end position="174"/>
    </location>
</feature>
<evidence type="ECO:0000313" key="8">
    <source>
        <dbReference type="Proteomes" id="UP000184330"/>
    </source>
</evidence>
<evidence type="ECO:0000256" key="5">
    <source>
        <dbReference type="SAM" id="MobiDB-lite"/>
    </source>
</evidence>
<feature type="region of interest" description="Disordered" evidence="5">
    <location>
        <begin position="905"/>
        <end position="930"/>
    </location>
</feature>
<proteinExistence type="predicted"/>
<dbReference type="PANTHER" id="PTHR19980:SF0">
    <property type="entry name" value="CLEAVAGE STIMULATION FACTOR SUBUNIT 3"/>
    <property type="match status" value="1"/>
</dbReference>
<dbReference type="SMART" id="SM00386">
    <property type="entry name" value="HAT"/>
    <property type="match status" value="6"/>
</dbReference>
<comment type="subcellular location">
    <subcellularLocation>
        <location evidence="4">Nucleus</location>
    </subcellularLocation>
    <subcellularLocation>
        <location evidence="4">Cytoplasm</location>
    </subcellularLocation>
    <text evidence="4">Nucleus and/or cytoplasm.</text>
</comment>
<dbReference type="EMBL" id="FJOG01000026">
    <property type="protein sequence ID" value="CZR64329.1"/>
    <property type="molecule type" value="Genomic_DNA"/>
</dbReference>
<feature type="compositionally biased region" description="Pro residues" evidence="5">
    <location>
        <begin position="1004"/>
        <end position="1015"/>
    </location>
</feature>
<feature type="compositionally biased region" description="Basic and acidic residues" evidence="5">
    <location>
        <begin position="42"/>
        <end position="52"/>
    </location>
</feature>
<dbReference type="PANTHER" id="PTHR19980">
    <property type="entry name" value="RNA CLEAVAGE STIMULATION FACTOR"/>
    <property type="match status" value="1"/>
</dbReference>
<dbReference type="Pfam" id="PF05843">
    <property type="entry name" value="Suf"/>
    <property type="match status" value="1"/>
</dbReference>
<dbReference type="SUPFAM" id="SSF48452">
    <property type="entry name" value="TPR-like"/>
    <property type="match status" value="2"/>
</dbReference>
<evidence type="ECO:0000256" key="1">
    <source>
        <dbReference type="ARBA" id="ARBA00002863"/>
    </source>
</evidence>
<dbReference type="InterPro" id="IPR008847">
    <property type="entry name" value="Suf"/>
</dbReference>
<dbReference type="GO" id="GO:0005634">
    <property type="term" value="C:nucleus"/>
    <property type="evidence" value="ECO:0007669"/>
    <property type="project" value="UniProtKB-SubCell"/>
</dbReference>
<accession>A0A1L7XH04</accession>
<evidence type="ECO:0000256" key="3">
    <source>
        <dbReference type="ARBA" id="ARBA00023242"/>
    </source>
</evidence>
<reference evidence="7 8" key="1">
    <citation type="submission" date="2016-03" db="EMBL/GenBank/DDBJ databases">
        <authorList>
            <person name="Ploux O."/>
        </authorList>
    </citation>
    <scope>NUCLEOTIDE SEQUENCE [LARGE SCALE GENOMIC DNA]</scope>
    <source>
        <strain evidence="7 8">UAMH 11012</strain>
    </source>
</reference>
<evidence type="ECO:0000259" key="6">
    <source>
        <dbReference type="Pfam" id="PF05843"/>
    </source>
</evidence>
<comment type="function">
    <text evidence="1 4">Component of the cleavage factor IA (CFIA) complex, which is involved in the endonucleolytic cleavage during polyadenylation-dependent pre-mRNA 3'-end formation.</text>
</comment>
<keyword evidence="2" id="KW-0677">Repeat</keyword>
<feature type="region of interest" description="Disordered" evidence="5">
    <location>
        <begin position="14"/>
        <end position="174"/>
    </location>
</feature>
<dbReference type="STRING" id="576137.A0A1L7XH04"/>
<dbReference type="GO" id="GO:0180010">
    <property type="term" value="P:co-transcriptional mRNA 3'-end processing, cleavage and polyadenylation pathway"/>
    <property type="evidence" value="ECO:0007669"/>
    <property type="project" value="UniProtKB-UniRule"/>
</dbReference>
<name>A0A1L7XH04_9HELO</name>
<keyword evidence="3 4" id="KW-0539">Nucleus</keyword>
<keyword evidence="4" id="KW-0963">Cytoplasm</keyword>
<feature type="region of interest" description="Disordered" evidence="5">
    <location>
        <begin position="847"/>
        <end position="869"/>
    </location>
</feature>
<keyword evidence="4" id="KW-0507">mRNA processing</keyword>
<evidence type="ECO:0000313" key="7">
    <source>
        <dbReference type="EMBL" id="CZR64329.1"/>
    </source>
</evidence>
<feature type="compositionally biased region" description="Polar residues" evidence="5">
    <location>
        <begin position="849"/>
        <end position="861"/>
    </location>
</feature>
<dbReference type="GO" id="GO:0005737">
    <property type="term" value="C:cytoplasm"/>
    <property type="evidence" value="ECO:0007669"/>
    <property type="project" value="UniProtKB-SubCell"/>
</dbReference>
<organism evidence="7 8">
    <name type="scientific">Phialocephala subalpina</name>
    <dbReference type="NCBI Taxonomy" id="576137"/>
    <lineage>
        <taxon>Eukaryota</taxon>
        <taxon>Fungi</taxon>
        <taxon>Dikarya</taxon>
        <taxon>Ascomycota</taxon>
        <taxon>Pezizomycotina</taxon>
        <taxon>Leotiomycetes</taxon>
        <taxon>Helotiales</taxon>
        <taxon>Mollisiaceae</taxon>
        <taxon>Phialocephala</taxon>
        <taxon>Phialocephala fortinii species complex</taxon>
    </lineage>
</organism>
<evidence type="ECO:0000256" key="2">
    <source>
        <dbReference type="ARBA" id="ARBA00022737"/>
    </source>
</evidence>
<keyword evidence="8" id="KW-1185">Reference proteome</keyword>
<protein>
    <recommendedName>
        <fullName evidence="4">mRNA 3'-end-processing protein RNA14</fullName>
    </recommendedName>
</protein>
<sequence>MAEEDQEIALLRQLQAGQDNGAWENGTTEAAEGESSSNTENIKQEEVKRENVADDQVLRALSPSGAGAVSDGGDYDPSSVTSLPAITVAGQEGSRSSSRASARKPKTVGGFIADDSDEEYDTSTPVQASAGLQAPASQTPNRAISPSPLQTSVSQQDLQSEPTNQGDSEAAQSSYALPVNPSTAEAPSVQATAAQVLNSAVPPTQGAPVTKARLPHDKTGILEDRIKEDPRGELDAWLALIDEHRRRNKFEDARAVYERFFEVFPQAAEIWVAYIEMELELDNFSAAEQIFGKSLLAVPNVQLWSTYLNYIRRRNDLTNDVSGNARATISQAYDFVLATVGIDKDSGKIWHEYIQFIRSAPGQIGGSSWQDQQKMDQLRKAYQRAVMVPMAALNGLWKDYDQFEMLLNKTTGRKFIQEKSPGYMTARSAHNVLENMTRGIVRTTLPRLPPMLGFQGDQEYLQQVELWKKWIAWEQEDQLVLRDEDVEAYRQRIVYVYKQALMALRFWPEMWVDAAEWCYGNGMDKEGDSFLADGAAANPESCLVAFKQADRLESTLSVVEADKTLGERGAIVRAPFDKLLETLYDLIKQLKQREAKDLAKLDESSAIDATISAIISKAEADDDDDDGENNAEKAAKDAMKATQTKAIQDGYAMQAELLSRTISFVWIALMRAMRRVQGKGSPKGDGGSRQIFADARAKGKLSSDVYVAAALIEHHVYKDPAGTKIFERGAKLFPEDASFTLEYLKHLLSIGDTTNARVTFEQVVGRLVQKPDLLPKAKPLYAFFHKYESQYGELSQISKLEQRMAEVFPEDPKLMRFASRYSSEGFDPTAVRLIVSPSSQMRPKALMQSIEQQPSMHNSPAPQFAAELSRSPRPNLLQATNSPKRPFPAEELDNELNLPRKLARGASPLKGAAGRRLDQQKRMQGTPGYAPPFVVPRDISFLLSIIPPANTYTSTKFKPESMVRLLRETIVPDFKTWKLARDQSEAPAPPPQRYDGRRSQNKPHGPPQNYQPPAPQYGGQGGGWSAQGAPGYSAPYTGPSDPYSGAPGMHGLPPRPGFPVSDPSRSGYYPAEDGGRKPAVPPQLWPAASWYSR</sequence>
<gene>
    <name evidence="7" type="ORF">PAC_14227</name>
</gene>
<dbReference type="GO" id="GO:0003729">
    <property type="term" value="F:mRNA binding"/>
    <property type="evidence" value="ECO:0007669"/>
    <property type="project" value="TreeGrafter"/>
</dbReference>
<dbReference type="InterPro" id="IPR003107">
    <property type="entry name" value="HAT"/>
</dbReference>